<dbReference type="InterPro" id="IPR014914">
    <property type="entry name" value="RES_dom"/>
</dbReference>
<dbReference type="EMBL" id="JFHR01000085">
    <property type="protein sequence ID" value="KEQ51448.1"/>
    <property type="molecule type" value="Genomic_DNA"/>
</dbReference>
<dbReference type="SMART" id="SM00953">
    <property type="entry name" value="RES"/>
    <property type="match status" value="1"/>
</dbReference>
<dbReference type="OrthoDB" id="9795903at2"/>
<evidence type="ECO:0000313" key="2">
    <source>
        <dbReference type="EMBL" id="KEQ51448.1"/>
    </source>
</evidence>
<reference evidence="2 3" key="1">
    <citation type="submission" date="2014-02" db="EMBL/GenBank/DDBJ databases">
        <title>Whole genome sequence of Sphingobium chlorophenolicum NBRC 16172.</title>
        <authorList>
            <person name="Gan H.M."/>
            <person name="Gan H.Y."/>
            <person name="Chew T.H."/>
            <person name="Savka M.A."/>
        </authorList>
    </citation>
    <scope>NUCLEOTIDE SEQUENCE [LARGE SCALE GENOMIC DNA]</scope>
    <source>
        <strain evidence="2 3">NBRC 16172</strain>
    </source>
</reference>
<sequence>MTGVAAPPVNRVEWEGAVRIIRSIYPPIDVFENIADPADWPLLISAEQKTNPRIMTSVGNLDLVPPERRVGGTGASYLMAPFTHFSPDRPSRFSGGSYGVLYVARSYETALFETIHHHARFMARTAERSGWTSQFREIVLKVDAMLHDLRGADEAFMSCLDPDSYGAAQKLAASLHGAGSDGLAYPSVRQAGGDCVALFYPDCASNPVQGRHLDYHWDGRRVDLVRDGGSGAVFRVVEGS</sequence>
<accession>A0A081R8C5</accession>
<name>A0A081R8C5_SPHCR</name>
<dbReference type="Pfam" id="PF08808">
    <property type="entry name" value="RES"/>
    <property type="match status" value="1"/>
</dbReference>
<dbReference type="Proteomes" id="UP000028411">
    <property type="component" value="Unassembled WGS sequence"/>
</dbReference>
<comment type="caution">
    <text evidence="2">The sequence shown here is derived from an EMBL/GenBank/DDBJ whole genome shotgun (WGS) entry which is preliminary data.</text>
</comment>
<protein>
    <recommendedName>
        <fullName evidence="1">RES domain-containing protein</fullName>
    </recommendedName>
</protein>
<organism evidence="2 3">
    <name type="scientific">Sphingobium chlorophenolicum</name>
    <dbReference type="NCBI Taxonomy" id="46429"/>
    <lineage>
        <taxon>Bacteria</taxon>
        <taxon>Pseudomonadati</taxon>
        <taxon>Pseudomonadota</taxon>
        <taxon>Alphaproteobacteria</taxon>
        <taxon>Sphingomonadales</taxon>
        <taxon>Sphingomonadaceae</taxon>
        <taxon>Sphingobium</taxon>
    </lineage>
</organism>
<dbReference type="PATRIC" id="fig|46429.4.peg.4281"/>
<gene>
    <name evidence="2" type="ORF">BV95_04296</name>
</gene>
<dbReference type="AlphaFoldDB" id="A0A081R8C5"/>
<proteinExistence type="predicted"/>
<feature type="domain" description="RES" evidence="1">
    <location>
        <begin position="81"/>
        <end position="210"/>
    </location>
</feature>
<evidence type="ECO:0000313" key="3">
    <source>
        <dbReference type="Proteomes" id="UP000028411"/>
    </source>
</evidence>
<dbReference type="eggNOG" id="COG5654">
    <property type="taxonomic scope" value="Bacteria"/>
</dbReference>
<evidence type="ECO:0000259" key="1">
    <source>
        <dbReference type="SMART" id="SM00953"/>
    </source>
</evidence>
<dbReference type="RefSeq" id="WP_051749931.1">
    <property type="nucleotide sequence ID" value="NZ_JFHR01000085.1"/>
</dbReference>